<evidence type="ECO:0000313" key="7">
    <source>
        <dbReference type="Proteomes" id="UP000184480"/>
    </source>
</evidence>
<dbReference type="Pfam" id="PF18348">
    <property type="entry name" value="SH3_16"/>
    <property type="match status" value="1"/>
</dbReference>
<dbReference type="Gene3D" id="2.30.30.40">
    <property type="entry name" value="SH3 Domains"/>
    <property type="match status" value="1"/>
</dbReference>
<keyword evidence="4" id="KW-0788">Thiol protease</keyword>
<evidence type="ECO:0000256" key="4">
    <source>
        <dbReference type="ARBA" id="ARBA00022807"/>
    </source>
</evidence>
<accession>A0A1M5H5M5</accession>
<proteinExistence type="inferred from homology"/>
<dbReference type="EMBL" id="FQUC01000015">
    <property type="protein sequence ID" value="SHG11299.1"/>
    <property type="molecule type" value="Genomic_DNA"/>
</dbReference>
<dbReference type="SUPFAM" id="SSF54001">
    <property type="entry name" value="Cysteine proteinases"/>
    <property type="match status" value="1"/>
</dbReference>
<evidence type="ECO:0000256" key="2">
    <source>
        <dbReference type="ARBA" id="ARBA00022670"/>
    </source>
</evidence>
<comment type="similarity">
    <text evidence="1">Belongs to the peptidase C40 family.</text>
</comment>
<dbReference type="PANTHER" id="PTHR47053">
    <property type="entry name" value="MUREIN DD-ENDOPEPTIDASE MEPH-RELATED"/>
    <property type="match status" value="1"/>
</dbReference>
<keyword evidence="2" id="KW-0645">Protease</keyword>
<dbReference type="PANTHER" id="PTHR47053:SF1">
    <property type="entry name" value="MUREIN DD-ENDOPEPTIDASE MEPH-RELATED"/>
    <property type="match status" value="1"/>
</dbReference>
<evidence type="ECO:0000256" key="1">
    <source>
        <dbReference type="ARBA" id="ARBA00007074"/>
    </source>
</evidence>
<dbReference type="AlphaFoldDB" id="A0A1M5H5M5"/>
<protein>
    <submittedName>
        <fullName evidence="6">SH3 domain-containing protein</fullName>
    </submittedName>
</protein>
<feature type="domain" description="NlpC/P60" evidence="5">
    <location>
        <begin position="134"/>
        <end position="260"/>
    </location>
</feature>
<evidence type="ECO:0000259" key="5">
    <source>
        <dbReference type="PROSITE" id="PS51935"/>
    </source>
</evidence>
<reference evidence="7" key="1">
    <citation type="submission" date="2016-11" db="EMBL/GenBank/DDBJ databases">
        <authorList>
            <person name="Varghese N."/>
            <person name="Submissions S."/>
        </authorList>
    </citation>
    <scope>NUCLEOTIDE SEQUENCE [LARGE SCALE GENOMIC DNA]</scope>
    <source>
        <strain evidence="7">DSM 27370</strain>
    </source>
</reference>
<dbReference type="GO" id="GO:0008234">
    <property type="term" value="F:cysteine-type peptidase activity"/>
    <property type="evidence" value="ECO:0007669"/>
    <property type="project" value="UniProtKB-KW"/>
</dbReference>
<dbReference type="STRING" id="1346286.SAMN05444362_11596"/>
<name>A0A1M5H5M5_9BACT</name>
<dbReference type="Pfam" id="PF00877">
    <property type="entry name" value="NLPC_P60"/>
    <property type="match status" value="1"/>
</dbReference>
<evidence type="ECO:0000313" key="6">
    <source>
        <dbReference type="EMBL" id="SHG11299.1"/>
    </source>
</evidence>
<dbReference type="InterPro" id="IPR000064">
    <property type="entry name" value="NLP_P60_dom"/>
</dbReference>
<dbReference type="PROSITE" id="PS51935">
    <property type="entry name" value="NLPC_P60"/>
    <property type="match status" value="1"/>
</dbReference>
<dbReference type="Gene3D" id="3.90.1720.10">
    <property type="entry name" value="endopeptidase domain like (from Nostoc punctiforme)"/>
    <property type="match status" value="1"/>
</dbReference>
<evidence type="ECO:0000256" key="3">
    <source>
        <dbReference type="ARBA" id="ARBA00022801"/>
    </source>
</evidence>
<dbReference type="OrthoDB" id="9813368at2"/>
<keyword evidence="7" id="KW-1185">Reference proteome</keyword>
<organism evidence="6 7">
    <name type="scientific">Dysgonomonas macrotermitis</name>
    <dbReference type="NCBI Taxonomy" id="1346286"/>
    <lineage>
        <taxon>Bacteria</taxon>
        <taxon>Pseudomonadati</taxon>
        <taxon>Bacteroidota</taxon>
        <taxon>Bacteroidia</taxon>
        <taxon>Bacteroidales</taxon>
        <taxon>Dysgonomonadaceae</taxon>
        <taxon>Dysgonomonas</taxon>
    </lineage>
</organism>
<dbReference type="RefSeq" id="WP_062183135.1">
    <property type="nucleotide sequence ID" value="NZ_BBXL01000020.1"/>
</dbReference>
<gene>
    <name evidence="6" type="ORF">SAMN05444362_11596</name>
</gene>
<dbReference type="InterPro" id="IPR038765">
    <property type="entry name" value="Papain-like_cys_pep_sf"/>
</dbReference>
<keyword evidence="3" id="KW-0378">Hydrolase</keyword>
<dbReference type="GO" id="GO:0006508">
    <property type="term" value="P:proteolysis"/>
    <property type="evidence" value="ECO:0007669"/>
    <property type="project" value="UniProtKB-KW"/>
</dbReference>
<dbReference type="Proteomes" id="UP000184480">
    <property type="component" value="Unassembled WGS sequence"/>
</dbReference>
<sequence length="260" mass="28958">MEHFAIFLNTVLPVRALPSETSEMVTQLLFGQTCDILEISGSFSKIRNTDDGYEGWADTKMLTPINKADFENVLDSPVFRTCIPLADAFCLTDKLVYHISAGSRIPFYDPESNVFEIANKKYQIHSSALTYLTHQSPENILPTAMIFINTPYLWGGKHILGIDCSGFTQVVFSLCGYSISRDAGTQVKEGINIESLDNANAGDLLFFDKKGKTTHVGIYLGKNKIIHASGKVRIDKIDKKGIYNTDSNEYTHSLSSIRRV</sequence>
<dbReference type="InterPro" id="IPR051202">
    <property type="entry name" value="Peptidase_C40"/>
</dbReference>
<dbReference type="InterPro" id="IPR041382">
    <property type="entry name" value="SH3_16"/>
</dbReference>